<dbReference type="PANTHER" id="PTHR34057:SF1">
    <property type="entry name" value="ELONGATION FACTOR"/>
    <property type="match status" value="1"/>
</dbReference>
<dbReference type="AlphaFoldDB" id="A0A6N2LT98"/>
<evidence type="ECO:0000256" key="1">
    <source>
        <dbReference type="SAM" id="MobiDB-lite"/>
    </source>
</evidence>
<dbReference type="EMBL" id="CAADRP010001597">
    <property type="protein sequence ID" value="VFU44322.1"/>
    <property type="molecule type" value="Genomic_DNA"/>
</dbReference>
<feature type="region of interest" description="Disordered" evidence="1">
    <location>
        <begin position="118"/>
        <end position="160"/>
    </location>
</feature>
<feature type="region of interest" description="Disordered" evidence="1">
    <location>
        <begin position="50"/>
        <end position="71"/>
    </location>
</feature>
<dbReference type="PANTHER" id="PTHR34057">
    <property type="entry name" value="ELONGATION FACTOR"/>
    <property type="match status" value="1"/>
</dbReference>
<feature type="compositionally biased region" description="Polar residues" evidence="1">
    <location>
        <begin position="59"/>
        <end position="68"/>
    </location>
</feature>
<name>A0A6N2LT98_SALVM</name>
<feature type="compositionally biased region" description="Basic and acidic residues" evidence="1">
    <location>
        <begin position="118"/>
        <end position="127"/>
    </location>
</feature>
<sequence length="175" mass="18996">MDIKPDCKLQISNNAVIDRENKNVQETSDGLYTLLECILPCTKINETRSAEVEDPDATEYSSSFADTTSDTERCSGLSEAELDSQFFGDSDLASPYDVIFQTRRKAIKRRKSKRVEDITDAALHRSNPEGTSEIDDSSNTACDSQASSAPSLASSAGNEDTISVAIYPATQNIPG</sequence>
<reference evidence="2" key="1">
    <citation type="submission" date="2019-03" db="EMBL/GenBank/DDBJ databases">
        <authorList>
            <person name="Mank J."/>
            <person name="Almeida P."/>
        </authorList>
    </citation>
    <scope>NUCLEOTIDE SEQUENCE</scope>
    <source>
        <strain evidence="2">78183</strain>
    </source>
</reference>
<protein>
    <submittedName>
        <fullName evidence="2">Uncharacterized protein</fullName>
    </submittedName>
</protein>
<organism evidence="2">
    <name type="scientific">Salix viminalis</name>
    <name type="common">Common osier</name>
    <name type="synonym">Basket willow</name>
    <dbReference type="NCBI Taxonomy" id="40686"/>
    <lineage>
        <taxon>Eukaryota</taxon>
        <taxon>Viridiplantae</taxon>
        <taxon>Streptophyta</taxon>
        <taxon>Embryophyta</taxon>
        <taxon>Tracheophyta</taxon>
        <taxon>Spermatophyta</taxon>
        <taxon>Magnoliopsida</taxon>
        <taxon>eudicotyledons</taxon>
        <taxon>Gunneridae</taxon>
        <taxon>Pentapetalae</taxon>
        <taxon>rosids</taxon>
        <taxon>fabids</taxon>
        <taxon>Malpighiales</taxon>
        <taxon>Salicaceae</taxon>
        <taxon>Saliceae</taxon>
        <taxon>Salix</taxon>
    </lineage>
</organism>
<feature type="compositionally biased region" description="Low complexity" evidence="1">
    <location>
        <begin position="144"/>
        <end position="156"/>
    </location>
</feature>
<proteinExistence type="predicted"/>
<accession>A0A6N2LT98</accession>
<gene>
    <name evidence="2" type="ORF">SVIM_LOCUS271797</name>
</gene>
<evidence type="ECO:0000313" key="2">
    <source>
        <dbReference type="EMBL" id="VFU44322.1"/>
    </source>
</evidence>